<dbReference type="AlphaFoldDB" id="A0A418SKM8"/>
<evidence type="ECO:0000313" key="2">
    <source>
        <dbReference type="EMBL" id="QPM90711.1"/>
    </source>
</evidence>
<sequence>MTQLGPIRFPWEVPPAFGTPVEVAPGLLWIRLPMPMALDHVNVYALDDGDGWTLVDTGLNTPQTIEIWQDLLDGPLAAKPVRRILLTHHHPDHCGMVGWFQQRGAELVTSRTAWLMARMLLLDEQDRPVPEALRFWERAGMSPEQIAKRAGERPFNFADVVQPIPVGFTRLQDGDSFHAGGRDWDVRVGHGHAPEHLTLWSRDDNLVLGGDQLLPGISPNIGVHPTEPGADPLGEWLTATARFAEVAREDQLVLGGHNLPFTGLPIRLRQMAENHHSALDRLRALLTEPQVAVDCFPVLFKRRINAGTFGLALAETVAHLNYLYRRGQITRRLRADGAWLWQIADGA</sequence>
<accession>A0A418SKM8</accession>
<dbReference type="KEGG" id="palw:PSAL_019500"/>
<protein>
    <recommendedName>
        <fullName evidence="1">Metallo-beta-lactamase domain-containing protein</fullName>
    </recommendedName>
</protein>
<evidence type="ECO:0000259" key="1">
    <source>
        <dbReference type="SMART" id="SM00849"/>
    </source>
</evidence>
<proteinExistence type="predicted"/>
<dbReference type="InterPro" id="IPR050855">
    <property type="entry name" value="NDM-1-like"/>
</dbReference>
<dbReference type="SUPFAM" id="SSF56281">
    <property type="entry name" value="Metallo-hydrolase/oxidoreductase"/>
    <property type="match status" value="1"/>
</dbReference>
<name>A0A418SKM8_9RHOB</name>
<dbReference type="PANTHER" id="PTHR42951:SF22">
    <property type="entry name" value="METALLO BETA-LACTAMASE SUPERFAMILY LIPOPROTEIN"/>
    <property type="match status" value="1"/>
</dbReference>
<gene>
    <name evidence="2" type="ORF">PSAL_019500</name>
</gene>
<dbReference type="RefSeq" id="WP_231388480.1">
    <property type="nucleotide sequence ID" value="NZ_CP060436.1"/>
</dbReference>
<keyword evidence="3" id="KW-1185">Reference proteome</keyword>
<dbReference type="Gene3D" id="1.10.10.10">
    <property type="entry name" value="Winged helix-like DNA-binding domain superfamily/Winged helix DNA-binding domain"/>
    <property type="match status" value="1"/>
</dbReference>
<dbReference type="EMBL" id="CP060436">
    <property type="protein sequence ID" value="QPM90711.1"/>
    <property type="molecule type" value="Genomic_DNA"/>
</dbReference>
<organism evidence="2 3">
    <name type="scientific">Pseudooceanicola algae</name>
    <dbReference type="NCBI Taxonomy" id="1537215"/>
    <lineage>
        <taxon>Bacteria</taxon>
        <taxon>Pseudomonadati</taxon>
        <taxon>Pseudomonadota</taxon>
        <taxon>Alphaproteobacteria</taxon>
        <taxon>Rhodobacterales</taxon>
        <taxon>Paracoccaceae</taxon>
        <taxon>Pseudooceanicola</taxon>
    </lineage>
</organism>
<dbReference type="Pfam" id="PF00753">
    <property type="entry name" value="Lactamase_B"/>
    <property type="match status" value="1"/>
</dbReference>
<dbReference type="SMART" id="SM00849">
    <property type="entry name" value="Lactamase_B"/>
    <property type="match status" value="1"/>
</dbReference>
<dbReference type="InterPro" id="IPR036866">
    <property type="entry name" value="RibonucZ/Hydroxyglut_hydro"/>
</dbReference>
<dbReference type="PANTHER" id="PTHR42951">
    <property type="entry name" value="METALLO-BETA-LACTAMASE DOMAIN-CONTAINING"/>
    <property type="match status" value="1"/>
</dbReference>
<dbReference type="Gene3D" id="3.60.15.10">
    <property type="entry name" value="Ribonuclease Z/Hydroxyacylglutathione hydrolase-like"/>
    <property type="match status" value="1"/>
</dbReference>
<dbReference type="Pfam" id="PF21221">
    <property type="entry name" value="B_lactamase-like_C"/>
    <property type="match status" value="1"/>
</dbReference>
<dbReference type="Proteomes" id="UP000283786">
    <property type="component" value="Chromosome"/>
</dbReference>
<dbReference type="InterPro" id="IPR048933">
    <property type="entry name" value="B_lactamase-like_C"/>
</dbReference>
<reference evidence="2 3" key="1">
    <citation type="submission" date="2020-08" db="EMBL/GenBank/DDBJ databases">
        <title>Genome sequence of Rhodobacteraceae bacterium Lw-13e.</title>
        <authorList>
            <person name="Poehlein A."/>
            <person name="Wolter L."/>
            <person name="Daniel R."/>
            <person name="Brinkhoff T."/>
        </authorList>
    </citation>
    <scope>NUCLEOTIDE SEQUENCE [LARGE SCALE GENOMIC DNA]</scope>
    <source>
        <strain evidence="2 3">Lw-13e</strain>
    </source>
</reference>
<feature type="domain" description="Metallo-beta-lactamase" evidence="1">
    <location>
        <begin position="40"/>
        <end position="257"/>
    </location>
</feature>
<dbReference type="InterPro" id="IPR001279">
    <property type="entry name" value="Metallo-B-lactamas"/>
</dbReference>
<evidence type="ECO:0000313" key="3">
    <source>
        <dbReference type="Proteomes" id="UP000283786"/>
    </source>
</evidence>
<dbReference type="InterPro" id="IPR036388">
    <property type="entry name" value="WH-like_DNA-bd_sf"/>
</dbReference>